<comment type="subunit">
    <text evidence="3 11">Homopentamer.</text>
</comment>
<dbReference type="NCBIfam" id="NF010557">
    <property type="entry name" value="PRK13952.1"/>
    <property type="match status" value="1"/>
</dbReference>
<evidence type="ECO:0000256" key="6">
    <source>
        <dbReference type="ARBA" id="ARBA00022692"/>
    </source>
</evidence>
<evidence type="ECO:0000256" key="5">
    <source>
        <dbReference type="ARBA" id="ARBA00022475"/>
    </source>
</evidence>
<name>A0A1I0Q1C8_9BACT</name>
<dbReference type="GO" id="GO:0005886">
    <property type="term" value="C:plasma membrane"/>
    <property type="evidence" value="ECO:0007669"/>
    <property type="project" value="UniProtKB-SubCell"/>
</dbReference>
<evidence type="ECO:0000256" key="3">
    <source>
        <dbReference type="ARBA" id="ARBA00011255"/>
    </source>
</evidence>
<keyword evidence="5 11" id="KW-1003">Cell membrane</keyword>
<keyword evidence="8 11" id="KW-0406">Ion transport</keyword>
<dbReference type="InterPro" id="IPR019823">
    <property type="entry name" value="Mechanosensitive_channel_CS"/>
</dbReference>
<dbReference type="AlphaFoldDB" id="A0A1I0Q1C8"/>
<keyword evidence="13" id="KW-1185">Reference proteome</keyword>
<keyword evidence="7 11" id="KW-1133">Transmembrane helix</keyword>
<keyword evidence="9 11" id="KW-0472">Membrane</keyword>
<proteinExistence type="inferred from homology"/>
<organism evidence="12 13">
    <name type="scientific">Chitinophaga arvensicola</name>
    <dbReference type="NCBI Taxonomy" id="29529"/>
    <lineage>
        <taxon>Bacteria</taxon>
        <taxon>Pseudomonadati</taxon>
        <taxon>Bacteroidota</taxon>
        <taxon>Chitinophagia</taxon>
        <taxon>Chitinophagales</taxon>
        <taxon>Chitinophagaceae</taxon>
        <taxon>Chitinophaga</taxon>
    </lineage>
</organism>
<gene>
    <name evidence="11" type="primary">mscL</name>
    <name evidence="12" type="ORF">SAMN04488122_1154</name>
</gene>
<sequence>MSFIKEFKEFAMKGNVMDLAVGVIIGGAFGKIVTSLVENILMPVIGIFTGGANFNDSFFLLNTSKGSSFKSLAEAKAAGAPVFAYGAFIQSVIDFLIIAFCIFLLVKFMNKLTKKKEEAPAPAELSTQEKLLVEIRDELKKSR</sequence>
<evidence type="ECO:0000256" key="9">
    <source>
        <dbReference type="ARBA" id="ARBA00023136"/>
    </source>
</evidence>
<dbReference type="SUPFAM" id="SSF81330">
    <property type="entry name" value="Gated mechanosensitive channel"/>
    <property type="match status" value="1"/>
</dbReference>
<feature type="transmembrane region" description="Helical" evidence="11">
    <location>
        <begin position="82"/>
        <end position="106"/>
    </location>
</feature>
<dbReference type="STRING" id="29529.SAMN04488122_1154"/>
<evidence type="ECO:0000256" key="4">
    <source>
        <dbReference type="ARBA" id="ARBA00022448"/>
    </source>
</evidence>
<evidence type="ECO:0000313" key="12">
    <source>
        <dbReference type="EMBL" id="SEW20758.1"/>
    </source>
</evidence>
<dbReference type="InterPro" id="IPR001185">
    <property type="entry name" value="MS_channel"/>
</dbReference>
<dbReference type="PROSITE" id="PS01327">
    <property type="entry name" value="MSCL"/>
    <property type="match status" value="1"/>
</dbReference>
<feature type="transmembrane region" description="Helical" evidence="11">
    <location>
        <begin position="16"/>
        <end position="33"/>
    </location>
</feature>
<dbReference type="InterPro" id="IPR037673">
    <property type="entry name" value="MSC/AndL"/>
</dbReference>
<reference evidence="13" key="1">
    <citation type="submission" date="2016-10" db="EMBL/GenBank/DDBJ databases">
        <authorList>
            <person name="Varghese N."/>
            <person name="Submissions S."/>
        </authorList>
    </citation>
    <scope>NUCLEOTIDE SEQUENCE [LARGE SCALE GENOMIC DNA]</scope>
    <source>
        <strain evidence="13">DSM 3695</strain>
    </source>
</reference>
<dbReference type="FunFam" id="1.10.1200.120:FF:000001">
    <property type="entry name" value="Large-conductance mechanosensitive channel"/>
    <property type="match status" value="1"/>
</dbReference>
<dbReference type="EMBL" id="FOJG01000001">
    <property type="protein sequence ID" value="SEW20758.1"/>
    <property type="molecule type" value="Genomic_DNA"/>
</dbReference>
<evidence type="ECO:0000256" key="1">
    <source>
        <dbReference type="ARBA" id="ARBA00004651"/>
    </source>
</evidence>
<keyword evidence="10 11" id="KW-0407">Ion channel</keyword>
<dbReference type="PRINTS" id="PR01264">
    <property type="entry name" value="MECHCHANNEL"/>
</dbReference>
<protein>
    <recommendedName>
        <fullName evidence="11">Large-conductance mechanosensitive channel</fullName>
    </recommendedName>
</protein>
<dbReference type="Pfam" id="PF01741">
    <property type="entry name" value="MscL"/>
    <property type="match status" value="1"/>
</dbReference>
<dbReference type="Gene3D" id="1.10.1200.120">
    <property type="entry name" value="Large-conductance mechanosensitive channel, MscL, domain 1"/>
    <property type="match status" value="1"/>
</dbReference>
<evidence type="ECO:0000313" key="13">
    <source>
        <dbReference type="Proteomes" id="UP000199310"/>
    </source>
</evidence>
<dbReference type="RefSeq" id="WP_089891695.1">
    <property type="nucleotide sequence ID" value="NZ_FOJG01000001.1"/>
</dbReference>
<dbReference type="PANTHER" id="PTHR30266">
    <property type="entry name" value="MECHANOSENSITIVE CHANNEL MSCL"/>
    <property type="match status" value="1"/>
</dbReference>
<dbReference type="HAMAP" id="MF_00115">
    <property type="entry name" value="MscL"/>
    <property type="match status" value="1"/>
</dbReference>
<evidence type="ECO:0000256" key="7">
    <source>
        <dbReference type="ARBA" id="ARBA00022989"/>
    </source>
</evidence>
<dbReference type="OrthoDB" id="9810350at2"/>
<comment type="similarity">
    <text evidence="2 11">Belongs to the MscL family.</text>
</comment>
<dbReference type="PANTHER" id="PTHR30266:SF2">
    <property type="entry name" value="LARGE-CONDUCTANCE MECHANOSENSITIVE CHANNEL"/>
    <property type="match status" value="1"/>
</dbReference>
<dbReference type="NCBIfam" id="TIGR00220">
    <property type="entry name" value="mscL"/>
    <property type="match status" value="1"/>
</dbReference>
<evidence type="ECO:0000256" key="2">
    <source>
        <dbReference type="ARBA" id="ARBA00007254"/>
    </source>
</evidence>
<dbReference type="InterPro" id="IPR036019">
    <property type="entry name" value="MscL_channel"/>
</dbReference>
<evidence type="ECO:0000256" key="10">
    <source>
        <dbReference type="ARBA" id="ARBA00023303"/>
    </source>
</evidence>
<dbReference type="GO" id="GO:0008381">
    <property type="term" value="F:mechanosensitive monoatomic ion channel activity"/>
    <property type="evidence" value="ECO:0007669"/>
    <property type="project" value="UniProtKB-UniRule"/>
</dbReference>
<keyword evidence="4 11" id="KW-0813">Transport</keyword>
<dbReference type="Proteomes" id="UP000199310">
    <property type="component" value="Unassembled WGS sequence"/>
</dbReference>
<comment type="function">
    <text evidence="11">Channel that opens in response to stretch forces in the membrane lipid bilayer. May participate in the regulation of osmotic pressure changes within the cell.</text>
</comment>
<comment type="subcellular location">
    <subcellularLocation>
        <location evidence="1 11">Cell membrane</location>
        <topology evidence="1 11">Multi-pass membrane protein</topology>
    </subcellularLocation>
</comment>
<evidence type="ECO:0000256" key="8">
    <source>
        <dbReference type="ARBA" id="ARBA00023065"/>
    </source>
</evidence>
<dbReference type="NCBIfam" id="NF001843">
    <property type="entry name" value="PRK00567.1-4"/>
    <property type="match status" value="1"/>
</dbReference>
<keyword evidence="6 11" id="KW-0812">Transmembrane</keyword>
<accession>A0A1I0Q1C8</accession>
<evidence type="ECO:0000256" key="11">
    <source>
        <dbReference type="HAMAP-Rule" id="MF_00115"/>
    </source>
</evidence>